<gene>
    <name evidence="9" type="ORF">A4V09_15025</name>
</gene>
<dbReference type="EMBL" id="CP015405">
    <property type="protein sequence ID" value="ANU76956.1"/>
    <property type="molecule type" value="Genomic_DNA"/>
</dbReference>
<accession>A0A1C7IBB4</accession>
<reference evidence="9" key="1">
    <citation type="submission" date="2017-04" db="EMBL/GenBank/DDBJ databases">
        <title>Complete Genome Sequences of Twelve Strains of a Stable Defined Moderately Diverse Mouse Microbiota 2 (sDMDMm2).</title>
        <authorList>
            <person name="Uchimura Y."/>
            <person name="Wyss M."/>
            <person name="Brugiroux S."/>
            <person name="Limenitakis J.P."/>
            <person name="Stecher B."/>
            <person name="McCoy K.D."/>
            <person name="Macpherson A.J."/>
        </authorList>
    </citation>
    <scope>NUCLEOTIDE SEQUENCE</scope>
    <source>
        <strain evidence="9">YL58</strain>
    </source>
</reference>
<keyword evidence="10" id="KW-1185">Reference proteome</keyword>
<evidence type="ECO:0000256" key="1">
    <source>
        <dbReference type="ARBA" id="ARBA00022475"/>
    </source>
</evidence>
<dbReference type="STRING" id="1796616.A4V09_15025"/>
<dbReference type="PANTHER" id="PTHR30518:SF2">
    <property type="entry name" value="ENDOLYTIC MUREIN TRANSGLYCOSYLASE"/>
    <property type="match status" value="1"/>
</dbReference>
<dbReference type="OrthoDB" id="9810667at2"/>
<keyword evidence="6" id="KW-0961">Cell wall biogenesis/degradation</keyword>
<evidence type="ECO:0000256" key="4">
    <source>
        <dbReference type="ARBA" id="ARBA00023136"/>
    </source>
</evidence>
<evidence type="ECO:0000256" key="7">
    <source>
        <dbReference type="SAM" id="MobiDB-lite"/>
    </source>
</evidence>
<name>A0A1C7IBB4_9FIRM</name>
<dbReference type="RefSeq" id="WP_065543108.1">
    <property type="nucleotide sequence ID" value="NZ_CP015405.2"/>
</dbReference>
<dbReference type="GO" id="GO:0016829">
    <property type="term" value="F:lyase activity"/>
    <property type="evidence" value="ECO:0007669"/>
    <property type="project" value="UniProtKB-KW"/>
</dbReference>
<feature type="compositionally biased region" description="Polar residues" evidence="7">
    <location>
        <begin position="128"/>
        <end position="148"/>
    </location>
</feature>
<evidence type="ECO:0000256" key="5">
    <source>
        <dbReference type="ARBA" id="ARBA00023239"/>
    </source>
</evidence>
<dbReference type="GO" id="GO:0071555">
    <property type="term" value="P:cell wall organization"/>
    <property type="evidence" value="ECO:0007669"/>
    <property type="project" value="UniProtKB-KW"/>
</dbReference>
<evidence type="ECO:0000256" key="6">
    <source>
        <dbReference type="ARBA" id="ARBA00023316"/>
    </source>
</evidence>
<keyword evidence="2 8" id="KW-0812">Transmembrane</keyword>
<dbReference type="InterPro" id="IPR003770">
    <property type="entry name" value="MLTG-like"/>
</dbReference>
<evidence type="ECO:0000256" key="8">
    <source>
        <dbReference type="SAM" id="Phobius"/>
    </source>
</evidence>
<feature type="compositionally biased region" description="Acidic residues" evidence="7">
    <location>
        <begin position="154"/>
        <end position="179"/>
    </location>
</feature>
<evidence type="ECO:0000256" key="3">
    <source>
        <dbReference type="ARBA" id="ARBA00022989"/>
    </source>
</evidence>
<keyword evidence="4 8" id="KW-0472">Membrane</keyword>
<dbReference type="AlphaFoldDB" id="A0A1C7IBB4"/>
<keyword evidence="5" id="KW-0456">Lyase</keyword>
<dbReference type="Pfam" id="PF02618">
    <property type="entry name" value="YceG"/>
    <property type="match status" value="1"/>
</dbReference>
<keyword evidence="3 8" id="KW-1133">Transmembrane helix</keyword>
<evidence type="ECO:0000313" key="10">
    <source>
        <dbReference type="Proteomes" id="UP000092574"/>
    </source>
</evidence>
<dbReference type="Proteomes" id="UP000092574">
    <property type="component" value="Chromosome"/>
</dbReference>
<protein>
    <submittedName>
        <fullName evidence="9">Uncharacterized protein</fullName>
    </submittedName>
</protein>
<proteinExistence type="predicted"/>
<feature type="region of interest" description="Disordered" evidence="7">
    <location>
        <begin position="126"/>
        <end position="179"/>
    </location>
</feature>
<feature type="transmembrane region" description="Helical" evidence="8">
    <location>
        <begin position="21"/>
        <end position="39"/>
    </location>
</feature>
<keyword evidence="1" id="KW-1003">Cell membrane</keyword>
<dbReference type="KEGG" id="byl:A4V09_15025"/>
<dbReference type="Gene3D" id="3.30.1490.480">
    <property type="entry name" value="Endolytic murein transglycosylase"/>
    <property type="match status" value="1"/>
</dbReference>
<dbReference type="PANTHER" id="PTHR30518">
    <property type="entry name" value="ENDOLYTIC MUREIN TRANSGLYCOSYLASE"/>
    <property type="match status" value="1"/>
</dbReference>
<sequence>MAKGIRKQGAASIMASGFFRLAVYACIVFAVIFVGKSAYDFGYAIFNEVPVAEGEGTDITVVIKDGSSVYQIGKILKKKGLIEDAKVFVVQEKLSNYKDKLQAGTYILNTNMTADDMMAILSRENVDGQPTQGSGTDGNSAVQDTSKATGGDGTEQESGDTGEGEEAGTGEEQEGQQAE</sequence>
<evidence type="ECO:0000256" key="2">
    <source>
        <dbReference type="ARBA" id="ARBA00022692"/>
    </source>
</evidence>
<organism evidence="9 10">
    <name type="scientific">Blautia pseudococcoides</name>
    <dbReference type="NCBI Taxonomy" id="1796616"/>
    <lineage>
        <taxon>Bacteria</taxon>
        <taxon>Bacillati</taxon>
        <taxon>Bacillota</taxon>
        <taxon>Clostridia</taxon>
        <taxon>Lachnospirales</taxon>
        <taxon>Lachnospiraceae</taxon>
        <taxon>Blautia</taxon>
    </lineage>
</organism>
<evidence type="ECO:0000313" key="9">
    <source>
        <dbReference type="EMBL" id="ANU76956.1"/>
    </source>
</evidence>